<gene>
    <name evidence="2" type="ORF">SCF082_LOCUS14978</name>
</gene>
<evidence type="ECO:0000313" key="2">
    <source>
        <dbReference type="EMBL" id="CAK9020610.1"/>
    </source>
</evidence>
<dbReference type="Proteomes" id="UP001642464">
    <property type="component" value="Unassembled WGS sequence"/>
</dbReference>
<evidence type="ECO:0000256" key="1">
    <source>
        <dbReference type="SAM" id="SignalP"/>
    </source>
</evidence>
<dbReference type="EMBL" id="CAXAMM010009515">
    <property type="protein sequence ID" value="CAK9020610.1"/>
    <property type="molecule type" value="Genomic_DNA"/>
</dbReference>
<organism evidence="2 3">
    <name type="scientific">Durusdinium trenchii</name>
    <dbReference type="NCBI Taxonomy" id="1381693"/>
    <lineage>
        <taxon>Eukaryota</taxon>
        <taxon>Sar</taxon>
        <taxon>Alveolata</taxon>
        <taxon>Dinophyceae</taxon>
        <taxon>Suessiales</taxon>
        <taxon>Symbiodiniaceae</taxon>
        <taxon>Durusdinium</taxon>
    </lineage>
</organism>
<reference evidence="2 3" key="1">
    <citation type="submission" date="2024-02" db="EMBL/GenBank/DDBJ databases">
        <authorList>
            <person name="Chen Y."/>
            <person name="Shah S."/>
            <person name="Dougan E. K."/>
            <person name="Thang M."/>
            <person name="Chan C."/>
        </authorList>
    </citation>
    <scope>NUCLEOTIDE SEQUENCE [LARGE SCALE GENOMIC DNA]</scope>
</reference>
<name>A0ABP0K1I0_9DINO</name>
<feature type="signal peptide" evidence="1">
    <location>
        <begin position="1"/>
        <end position="17"/>
    </location>
</feature>
<comment type="caution">
    <text evidence="2">The sequence shown here is derived from an EMBL/GenBank/DDBJ whole genome shotgun (WGS) entry which is preliminary data.</text>
</comment>
<evidence type="ECO:0000313" key="3">
    <source>
        <dbReference type="Proteomes" id="UP001642464"/>
    </source>
</evidence>
<feature type="chain" id="PRO_5047477891" evidence="1">
    <location>
        <begin position="18"/>
        <end position="128"/>
    </location>
</feature>
<keyword evidence="1" id="KW-0732">Signal</keyword>
<protein>
    <submittedName>
        <fullName evidence="2">Uncharacterized protein</fullName>
    </submittedName>
</protein>
<sequence>MKSKMRFSMFPVSLALARCPAPQAPVGTSTAKRDSVCDGILMDGEHCIPLCPGYDPSPPLLSCFGDQLVPEAFACKPQRTSKVREDTAFVDDFPVSNCLQEAAECSHQRLQYVTHLAQSGTWEGSSFK</sequence>
<accession>A0ABP0K1I0</accession>
<proteinExistence type="predicted"/>
<keyword evidence="3" id="KW-1185">Reference proteome</keyword>